<dbReference type="AlphaFoldDB" id="A0A9W6CS04"/>
<protein>
    <recommendedName>
        <fullName evidence="1">Glyoxalase-like domain-containing protein</fullName>
    </recommendedName>
</protein>
<reference evidence="3 5" key="2">
    <citation type="submission" date="2023-07" db="EMBL/GenBank/DDBJ databases">
        <title>Genomic Encyclopedia of Type Strains, Phase IV (KMG-IV): sequencing the most valuable type-strain genomes for metagenomic binning, comparative biology and taxonomic classification.</title>
        <authorList>
            <person name="Goeker M."/>
        </authorList>
    </citation>
    <scope>NUCLEOTIDE SEQUENCE [LARGE SCALE GENOMIC DNA]</scope>
    <source>
        <strain evidence="3 5">DSM 338</strain>
    </source>
</reference>
<reference evidence="2" key="1">
    <citation type="submission" date="2022-12" db="EMBL/GenBank/DDBJ databases">
        <title>Reference genome sequencing for broad-spectrum identification of bacterial and archaeal isolates by mass spectrometry.</title>
        <authorList>
            <person name="Sekiguchi Y."/>
            <person name="Tourlousse D.M."/>
        </authorList>
    </citation>
    <scope>NUCLEOTIDE SEQUENCE</scope>
    <source>
        <strain evidence="2">301</strain>
    </source>
</reference>
<dbReference type="EMBL" id="JAVDPY010000007">
    <property type="protein sequence ID" value="MDR6335233.1"/>
    <property type="molecule type" value="Genomic_DNA"/>
</dbReference>
<evidence type="ECO:0000313" key="5">
    <source>
        <dbReference type="Proteomes" id="UP001245370"/>
    </source>
</evidence>
<evidence type="ECO:0000259" key="1">
    <source>
        <dbReference type="Pfam" id="PF13468"/>
    </source>
</evidence>
<keyword evidence="5" id="KW-1185">Reference proteome</keyword>
<dbReference type="Pfam" id="PF13468">
    <property type="entry name" value="Glyoxalase_3"/>
    <property type="match status" value="1"/>
</dbReference>
<dbReference type="SUPFAM" id="SSF54593">
    <property type="entry name" value="Glyoxalase/Bleomycin resistance protein/Dihydroxybiphenyl dioxygenase"/>
    <property type="match status" value="1"/>
</dbReference>
<gene>
    <name evidence="3" type="ORF">GGQ86_003728</name>
    <name evidence="2" type="ORF">XFLAVUS301_38910</name>
</gene>
<comment type="caution">
    <text evidence="2">The sequence shown here is derived from an EMBL/GenBank/DDBJ whole genome shotgun (WGS) entry which is preliminary data.</text>
</comment>
<evidence type="ECO:0000313" key="3">
    <source>
        <dbReference type="EMBL" id="MDR6335233.1"/>
    </source>
</evidence>
<name>A0A9W6CS04_XANFL</name>
<organism evidence="2 4">
    <name type="scientific">Xanthobacter flavus</name>
    <dbReference type="NCBI Taxonomy" id="281"/>
    <lineage>
        <taxon>Bacteria</taxon>
        <taxon>Pseudomonadati</taxon>
        <taxon>Pseudomonadota</taxon>
        <taxon>Alphaproteobacteria</taxon>
        <taxon>Hyphomicrobiales</taxon>
        <taxon>Xanthobacteraceae</taxon>
        <taxon>Xanthobacter</taxon>
    </lineage>
</organism>
<dbReference type="GeneID" id="95764666"/>
<dbReference type="EMBL" id="BSDO01000006">
    <property type="protein sequence ID" value="GLI24217.1"/>
    <property type="molecule type" value="Genomic_DNA"/>
</dbReference>
<dbReference type="Proteomes" id="UP001245370">
    <property type="component" value="Unassembled WGS sequence"/>
</dbReference>
<dbReference type="InterPro" id="IPR029068">
    <property type="entry name" value="Glyas_Bleomycin-R_OHBP_Dase"/>
</dbReference>
<evidence type="ECO:0000313" key="4">
    <source>
        <dbReference type="Proteomes" id="UP001144397"/>
    </source>
</evidence>
<dbReference type="PANTHER" id="PTHR40265">
    <property type="entry name" value="BLL2707 PROTEIN"/>
    <property type="match status" value="1"/>
</dbReference>
<sequence>MAALDHVVINTLKSMDAAADLFAALGFTLTPRGYHSLGSINHLMMTPGAYLELVGVPDTGRQRQEVLDSPFGLNGLVLRTFDADATRDRLAASGFTPAGPVAFSRPVEVEGVEHDARFRTVRFPPETFPAGRVYFCEHLTPELVWRPEWMAHPNGFLAIDSFTVSSPEPEEEARRLATAFESTATPVDDGWRIPLDDADVLVVPGETAGFRTATLRFSSLDDIAARAQGRSDAGWQVLGTDAGVLSLPAFDLNLTCRSSR</sequence>
<dbReference type="Gene3D" id="3.10.180.10">
    <property type="entry name" value="2,3-Dihydroxybiphenyl 1,2-Dioxygenase, domain 1"/>
    <property type="match status" value="1"/>
</dbReference>
<dbReference type="InterPro" id="IPR025870">
    <property type="entry name" value="Glyoxalase-like_dom"/>
</dbReference>
<dbReference type="PANTHER" id="PTHR40265:SF1">
    <property type="entry name" value="GLYOXALASE-LIKE DOMAIN-CONTAINING PROTEIN"/>
    <property type="match status" value="1"/>
</dbReference>
<dbReference type="RefSeq" id="WP_281809015.1">
    <property type="nucleotide sequence ID" value="NZ_BSDO01000006.1"/>
</dbReference>
<feature type="domain" description="Glyoxalase-like" evidence="1">
    <location>
        <begin position="4"/>
        <end position="178"/>
    </location>
</feature>
<evidence type="ECO:0000313" key="2">
    <source>
        <dbReference type="EMBL" id="GLI24217.1"/>
    </source>
</evidence>
<proteinExistence type="predicted"/>
<dbReference type="Proteomes" id="UP001144397">
    <property type="component" value="Unassembled WGS sequence"/>
</dbReference>
<accession>A0A9W6CS04</accession>